<dbReference type="Gene3D" id="3.40.50.2300">
    <property type="match status" value="1"/>
</dbReference>
<dbReference type="SMART" id="SM00862">
    <property type="entry name" value="Trans_reg_C"/>
    <property type="match status" value="1"/>
</dbReference>
<feature type="domain" description="OmpR/PhoB-type" evidence="7">
    <location>
        <begin position="124"/>
        <end position="220"/>
    </location>
</feature>
<evidence type="ECO:0000256" key="4">
    <source>
        <dbReference type="PROSITE-ProRule" id="PRU00169"/>
    </source>
</evidence>
<keyword evidence="2 5" id="KW-0238">DNA-binding</keyword>
<evidence type="ECO:0000259" key="7">
    <source>
        <dbReference type="PROSITE" id="PS51755"/>
    </source>
</evidence>
<dbReference type="CDD" id="cd17624">
    <property type="entry name" value="REC_OmpR_PmrA-like"/>
    <property type="match status" value="1"/>
</dbReference>
<dbReference type="Pfam" id="PF00072">
    <property type="entry name" value="Response_reg"/>
    <property type="match status" value="1"/>
</dbReference>
<dbReference type="Gene3D" id="6.10.250.690">
    <property type="match status" value="1"/>
</dbReference>
<evidence type="ECO:0000256" key="3">
    <source>
        <dbReference type="ARBA" id="ARBA00023163"/>
    </source>
</evidence>
<dbReference type="PANTHER" id="PTHR48111:SF67">
    <property type="entry name" value="TRANSCRIPTIONAL REGULATORY PROTEIN TCTD"/>
    <property type="match status" value="1"/>
</dbReference>
<reference evidence="9" key="1">
    <citation type="journal article" date="2019" name="Int. J. Syst. Evol. Microbiol.">
        <title>The Global Catalogue of Microorganisms (GCM) 10K type strain sequencing project: providing services to taxonomists for standard genome sequencing and annotation.</title>
        <authorList>
            <consortium name="The Broad Institute Genomics Platform"/>
            <consortium name="The Broad Institute Genome Sequencing Center for Infectious Disease"/>
            <person name="Wu L."/>
            <person name="Ma J."/>
        </authorList>
    </citation>
    <scope>NUCLEOTIDE SEQUENCE [LARGE SCALE GENOMIC DNA]</scope>
    <source>
        <strain evidence="9">NBRC 104970</strain>
    </source>
</reference>
<keyword evidence="4" id="KW-0597">Phosphoprotein</keyword>
<dbReference type="EMBL" id="BSOZ01000002">
    <property type="protein sequence ID" value="GLS03047.1"/>
    <property type="molecule type" value="Genomic_DNA"/>
</dbReference>
<dbReference type="Gene3D" id="1.10.10.10">
    <property type="entry name" value="Winged helix-like DNA-binding domain superfamily/Winged helix DNA-binding domain"/>
    <property type="match status" value="1"/>
</dbReference>
<evidence type="ECO:0000256" key="5">
    <source>
        <dbReference type="PROSITE-ProRule" id="PRU01091"/>
    </source>
</evidence>
<dbReference type="InterPro" id="IPR039420">
    <property type="entry name" value="WalR-like"/>
</dbReference>
<dbReference type="InterPro" id="IPR001789">
    <property type="entry name" value="Sig_transdc_resp-reg_receiver"/>
</dbReference>
<dbReference type="RefSeq" id="WP_018748337.1">
    <property type="nucleotide sequence ID" value="NZ_BSOZ01000002.1"/>
</dbReference>
<protein>
    <submittedName>
        <fullName evidence="8">DNA-binding response regulator</fullName>
    </submittedName>
</protein>
<proteinExistence type="predicted"/>
<dbReference type="InterPro" id="IPR001867">
    <property type="entry name" value="OmpR/PhoB-type_DNA-bd"/>
</dbReference>
<sequence>MRILLVEDNLPLAQSLTRALTQAGFAVDTMRNGSEADNVLRTQDYALTILDLGLPKLDGWEVLKRLRARRQRMPVLILTAHGSVEDRVRGLDLGADDYLPKPFDLSELEARARALIRRSHGLENPVLTCGPLRYDSVSRVFSIDGAALGLTPREHEVLEVLMLRGGKAVGKEALWEKIAGLDDQASADAVEIYIHRLRRKLDGRGVAIVTLRGLGYLLQAA</sequence>
<evidence type="ECO:0000256" key="2">
    <source>
        <dbReference type="ARBA" id="ARBA00023125"/>
    </source>
</evidence>
<evidence type="ECO:0000259" key="6">
    <source>
        <dbReference type="PROSITE" id="PS50110"/>
    </source>
</evidence>
<dbReference type="PROSITE" id="PS51755">
    <property type="entry name" value="OMPR_PHOB"/>
    <property type="match status" value="1"/>
</dbReference>
<evidence type="ECO:0000256" key="1">
    <source>
        <dbReference type="ARBA" id="ARBA00023015"/>
    </source>
</evidence>
<dbReference type="PROSITE" id="PS50110">
    <property type="entry name" value="RESPONSE_REGULATORY"/>
    <property type="match status" value="1"/>
</dbReference>
<accession>A0ABQ6BP40</accession>
<feature type="modified residue" description="4-aspartylphosphate" evidence="4">
    <location>
        <position position="51"/>
    </location>
</feature>
<comment type="caution">
    <text evidence="8">The sequence shown here is derived from an EMBL/GenBank/DDBJ whole genome shotgun (WGS) entry which is preliminary data.</text>
</comment>
<keyword evidence="9" id="KW-1185">Reference proteome</keyword>
<evidence type="ECO:0000313" key="8">
    <source>
        <dbReference type="EMBL" id="GLS03047.1"/>
    </source>
</evidence>
<organism evidence="8 9">
    <name type="scientific">Chitiniphilus shinanonensis</name>
    <dbReference type="NCBI Taxonomy" id="553088"/>
    <lineage>
        <taxon>Bacteria</taxon>
        <taxon>Pseudomonadati</taxon>
        <taxon>Pseudomonadota</taxon>
        <taxon>Betaproteobacteria</taxon>
        <taxon>Neisseriales</taxon>
        <taxon>Chitinibacteraceae</taxon>
        <taxon>Chitiniphilus</taxon>
    </lineage>
</organism>
<dbReference type="SUPFAM" id="SSF52172">
    <property type="entry name" value="CheY-like"/>
    <property type="match status" value="1"/>
</dbReference>
<dbReference type="Pfam" id="PF00486">
    <property type="entry name" value="Trans_reg_C"/>
    <property type="match status" value="1"/>
</dbReference>
<dbReference type="InterPro" id="IPR011006">
    <property type="entry name" value="CheY-like_superfamily"/>
</dbReference>
<feature type="domain" description="Response regulatory" evidence="6">
    <location>
        <begin position="2"/>
        <end position="116"/>
    </location>
</feature>
<dbReference type="SMART" id="SM00448">
    <property type="entry name" value="REC"/>
    <property type="match status" value="1"/>
</dbReference>
<gene>
    <name evidence="8" type="ORF">GCM10007860_01900</name>
</gene>
<feature type="DNA-binding region" description="OmpR/PhoB-type" evidence="5">
    <location>
        <begin position="124"/>
        <end position="220"/>
    </location>
</feature>
<dbReference type="Proteomes" id="UP001156836">
    <property type="component" value="Unassembled WGS sequence"/>
</dbReference>
<dbReference type="PANTHER" id="PTHR48111">
    <property type="entry name" value="REGULATOR OF RPOS"/>
    <property type="match status" value="1"/>
</dbReference>
<evidence type="ECO:0000313" key="9">
    <source>
        <dbReference type="Proteomes" id="UP001156836"/>
    </source>
</evidence>
<dbReference type="GO" id="GO:0003677">
    <property type="term" value="F:DNA binding"/>
    <property type="evidence" value="ECO:0007669"/>
    <property type="project" value="UniProtKB-KW"/>
</dbReference>
<keyword evidence="1" id="KW-0805">Transcription regulation</keyword>
<dbReference type="InterPro" id="IPR036388">
    <property type="entry name" value="WH-like_DNA-bd_sf"/>
</dbReference>
<keyword evidence="3" id="KW-0804">Transcription</keyword>
<dbReference type="CDD" id="cd00383">
    <property type="entry name" value="trans_reg_C"/>
    <property type="match status" value="1"/>
</dbReference>
<name>A0ABQ6BP40_9NEIS</name>